<gene>
    <name evidence="2" type="ORF">LIPSTDRAFT_5129</name>
</gene>
<dbReference type="PANTHER" id="PTHR34180">
    <property type="entry name" value="PEPTIDASE C45"/>
    <property type="match status" value="1"/>
</dbReference>
<dbReference type="AlphaFoldDB" id="A0A1E3Q094"/>
<protein>
    <recommendedName>
        <fullName evidence="1">Peptidase C45 hydrolase domain-containing protein</fullName>
    </recommendedName>
</protein>
<keyword evidence="3" id="KW-1185">Reference proteome</keyword>
<dbReference type="InterPro" id="IPR047801">
    <property type="entry name" value="Peptidase_C45"/>
</dbReference>
<evidence type="ECO:0000259" key="1">
    <source>
        <dbReference type="Pfam" id="PF03417"/>
    </source>
</evidence>
<dbReference type="InterPro" id="IPR005079">
    <property type="entry name" value="Peptidase_C45_hydrolase"/>
</dbReference>
<dbReference type="Gene3D" id="3.60.60.10">
    <property type="entry name" value="Penicillin V Acylase, Chain A"/>
    <property type="match status" value="1"/>
</dbReference>
<dbReference type="OrthoDB" id="189997at2759"/>
<dbReference type="Proteomes" id="UP000094385">
    <property type="component" value="Unassembled WGS sequence"/>
</dbReference>
<dbReference type="STRING" id="675824.A0A1E3Q094"/>
<evidence type="ECO:0000313" key="2">
    <source>
        <dbReference type="EMBL" id="ODQ71109.1"/>
    </source>
</evidence>
<dbReference type="NCBIfam" id="NF040521">
    <property type="entry name" value="C45_proenzyme"/>
    <property type="match status" value="1"/>
</dbReference>
<dbReference type="PANTHER" id="PTHR34180:SF1">
    <property type="entry name" value="BETA-ALANYL-DOPAMINE_CARCININE HYDROLASE"/>
    <property type="match status" value="1"/>
</dbReference>
<dbReference type="EMBL" id="KV454298">
    <property type="protein sequence ID" value="ODQ71109.1"/>
    <property type="molecule type" value="Genomic_DNA"/>
</dbReference>
<dbReference type="InterPro" id="IPR047794">
    <property type="entry name" value="C45_proenzyme-like"/>
</dbReference>
<sequence length="387" mass="42310">MVNILHLAGTSYDIGFKHGTLARSQIHSCLVNYATYFANAGMSPGDVEDLASAFSSTIQKLTPHLHDELRGIADGANVPLFDIVALNARSEIALAAKPASSRPDIEYHDDVDDVAIPPDGCTTFAETTADGAQWLAQNWDWQTSQLANLVLLEIDTPAESPAHGIKLKTMTEAGLLAKIGFNSEKVGVCLNALRATDLDTDKLPLHVLLRLVLESESVADARRRISEDFGGGAACFGHFGVADGKEGGHAESWEIGPYGIGVIERDQHGRLYHTNHALKGGLRIHEVIWLEDTTERLARLKELVEASDKKNDVAGLSVEQQKDRIFAFLKDEDNYPNSICRTNDVSRRGLLGEMQTVFSIVMDLKDAKAWVAVGRPKHSLEEFEVAF</sequence>
<organism evidence="2 3">
    <name type="scientific">Lipomyces starkeyi NRRL Y-11557</name>
    <dbReference type="NCBI Taxonomy" id="675824"/>
    <lineage>
        <taxon>Eukaryota</taxon>
        <taxon>Fungi</taxon>
        <taxon>Dikarya</taxon>
        <taxon>Ascomycota</taxon>
        <taxon>Saccharomycotina</taxon>
        <taxon>Lipomycetes</taxon>
        <taxon>Lipomycetales</taxon>
        <taxon>Lipomycetaceae</taxon>
        <taxon>Lipomyces</taxon>
    </lineage>
</organism>
<reference evidence="2 3" key="1">
    <citation type="journal article" date="2016" name="Proc. Natl. Acad. Sci. U.S.A.">
        <title>Comparative genomics of biotechnologically important yeasts.</title>
        <authorList>
            <person name="Riley R."/>
            <person name="Haridas S."/>
            <person name="Wolfe K.H."/>
            <person name="Lopes M.R."/>
            <person name="Hittinger C.T."/>
            <person name="Goeker M."/>
            <person name="Salamov A.A."/>
            <person name="Wisecaver J.H."/>
            <person name="Long T.M."/>
            <person name="Calvey C.H."/>
            <person name="Aerts A.L."/>
            <person name="Barry K.W."/>
            <person name="Choi C."/>
            <person name="Clum A."/>
            <person name="Coughlan A.Y."/>
            <person name="Deshpande S."/>
            <person name="Douglass A.P."/>
            <person name="Hanson S.J."/>
            <person name="Klenk H.-P."/>
            <person name="LaButti K.M."/>
            <person name="Lapidus A."/>
            <person name="Lindquist E.A."/>
            <person name="Lipzen A.M."/>
            <person name="Meier-Kolthoff J.P."/>
            <person name="Ohm R.A."/>
            <person name="Otillar R.P."/>
            <person name="Pangilinan J.L."/>
            <person name="Peng Y."/>
            <person name="Rokas A."/>
            <person name="Rosa C.A."/>
            <person name="Scheuner C."/>
            <person name="Sibirny A.A."/>
            <person name="Slot J.C."/>
            <person name="Stielow J.B."/>
            <person name="Sun H."/>
            <person name="Kurtzman C.P."/>
            <person name="Blackwell M."/>
            <person name="Grigoriev I.V."/>
            <person name="Jeffries T.W."/>
        </authorList>
    </citation>
    <scope>NUCLEOTIDE SEQUENCE [LARGE SCALE GENOMIC DNA]</scope>
    <source>
        <strain evidence="2 3">NRRL Y-11557</strain>
    </source>
</reference>
<proteinExistence type="predicted"/>
<evidence type="ECO:0000313" key="3">
    <source>
        <dbReference type="Proteomes" id="UP000094385"/>
    </source>
</evidence>
<dbReference type="Gene3D" id="1.10.10.2120">
    <property type="match status" value="1"/>
</dbReference>
<feature type="domain" description="Peptidase C45 hydrolase" evidence="1">
    <location>
        <begin position="130"/>
        <end position="377"/>
    </location>
</feature>
<dbReference type="Pfam" id="PF03417">
    <property type="entry name" value="AAT"/>
    <property type="match status" value="1"/>
</dbReference>
<name>A0A1E3Q094_LIPST</name>
<accession>A0A1E3Q094</accession>